<dbReference type="PANTHER" id="PTHR47691">
    <property type="entry name" value="REGULATOR-RELATED"/>
    <property type="match status" value="1"/>
</dbReference>
<name>A0ABV2WJY0_9NOCA</name>
<dbReference type="InterPro" id="IPR016032">
    <property type="entry name" value="Sig_transdc_resp-reg_C-effctor"/>
</dbReference>
<organism evidence="3 4">
    <name type="scientific">Nocardia rhamnosiphila</name>
    <dbReference type="NCBI Taxonomy" id="426716"/>
    <lineage>
        <taxon>Bacteria</taxon>
        <taxon>Bacillati</taxon>
        <taxon>Actinomycetota</taxon>
        <taxon>Actinomycetes</taxon>
        <taxon>Mycobacteriales</taxon>
        <taxon>Nocardiaceae</taxon>
        <taxon>Nocardia</taxon>
    </lineage>
</organism>
<dbReference type="InterPro" id="IPR036388">
    <property type="entry name" value="WH-like_DNA-bd_sf"/>
</dbReference>
<dbReference type="Gene3D" id="1.10.10.10">
    <property type="entry name" value="Winged helix-like DNA-binding domain superfamily/Winged helix DNA-binding domain"/>
    <property type="match status" value="1"/>
</dbReference>
<keyword evidence="4" id="KW-1185">Reference proteome</keyword>
<evidence type="ECO:0000259" key="2">
    <source>
        <dbReference type="SMART" id="SM00421"/>
    </source>
</evidence>
<accession>A0ABV2WJY0</accession>
<dbReference type="Proteomes" id="UP001550628">
    <property type="component" value="Unassembled WGS sequence"/>
</dbReference>
<comment type="caution">
    <text evidence="3">The sequence shown here is derived from an EMBL/GenBank/DDBJ whole genome shotgun (WGS) entry which is preliminary data.</text>
</comment>
<feature type="domain" description="HTH luxR-type" evidence="2">
    <location>
        <begin position="270"/>
        <end position="327"/>
    </location>
</feature>
<evidence type="ECO:0000313" key="3">
    <source>
        <dbReference type="EMBL" id="MEU1951190.1"/>
    </source>
</evidence>
<dbReference type="RefSeq" id="WP_356955168.1">
    <property type="nucleotide sequence ID" value="NZ_JBEYBD010000003.1"/>
</dbReference>
<dbReference type="PANTHER" id="PTHR47691:SF3">
    <property type="entry name" value="HTH-TYPE TRANSCRIPTIONAL REGULATOR RV0890C-RELATED"/>
    <property type="match status" value="1"/>
</dbReference>
<sequence>MNELTGADDDRRLRWPRGPVAGTDPRHRGIRDAIAWSYQLCDISERALLERMSVFATGVPEAAEVPRTVGFGVEPAAVAAVCSGDGALAVDQVPGLLERLADKSLVGMCITATAVRYHLTGSVRLFAWERLNSAGAERANRLRRRHRRYYRDGLCAVRDTGKGPDGRDGMPWVRAALGEIISAVETGLSAAAEAMVGLEIATTLLSVLSSAERTAADLVAAASWAESTSALAAGDYELARASFRQFALDHAHPGGECAVPALPPRPWSRWDELTPAETEVALLAAAGWANREIAVRRGASVRTVDAQLAAVRHKLMIASRGEIARHVPGEITPRMRHESSTRLRA</sequence>
<evidence type="ECO:0000256" key="1">
    <source>
        <dbReference type="SAM" id="MobiDB-lite"/>
    </source>
</evidence>
<protein>
    <submittedName>
        <fullName evidence="3">Helix-turn-helix transcriptional regulator</fullName>
    </submittedName>
</protein>
<proteinExistence type="predicted"/>
<gene>
    <name evidence="3" type="ORF">ABZ510_04955</name>
</gene>
<feature type="region of interest" description="Disordered" evidence="1">
    <location>
        <begin position="1"/>
        <end position="22"/>
    </location>
</feature>
<reference evidence="3 4" key="1">
    <citation type="submission" date="2024-06" db="EMBL/GenBank/DDBJ databases">
        <title>The Natural Products Discovery Center: Release of the First 8490 Sequenced Strains for Exploring Actinobacteria Biosynthetic Diversity.</title>
        <authorList>
            <person name="Kalkreuter E."/>
            <person name="Kautsar S.A."/>
            <person name="Yang D."/>
            <person name="Bader C.D."/>
            <person name="Teijaro C.N."/>
            <person name="Fluegel L."/>
            <person name="Davis C.M."/>
            <person name="Simpson J.R."/>
            <person name="Lauterbach L."/>
            <person name="Steele A.D."/>
            <person name="Gui C."/>
            <person name="Meng S."/>
            <person name="Li G."/>
            <person name="Viehrig K."/>
            <person name="Ye F."/>
            <person name="Su P."/>
            <person name="Kiefer A.F."/>
            <person name="Nichols A."/>
            <person name="Cepeda A.J."/>
            <person name="Yan W."/>
            <person name="Fan B."/>
            <person name="Jiang Y."/>
            <person name="Adhikari A."/>
            <person name="Zheng C.-J."/>
            <person name="Schuster L."/>
            <person name="Cowan T.M."/>
            <person name="Smanski M.J."/>
            <person name="Chevrette M.G."/>
            <person name="De Carvalho L.P.S."/>
            <person name="Shen B."/>
        </authorList>
    </citation>
    <scope>NUCLEOTIDE SEQUENCE [LARGE SCALE GENOMIC DNA]</scope>
    <source>
        <strain evidence="3 4">NPDC019708</strain>
    </source>
</reference>
<dbReference type="PRINTS" id="PR00038">
    <property type="entry name" value="HTHLUXR"/>
</dbReference>
<dbReference type="Pfam" id="PF00196">
    <property type="entry name" value="GerE"/>
    <property type="match status" value="1"/>
</dbReference>
<dbReference type="SMART" id="SM00421">
    <property type="entry name" value="HTH_LUXR"/>
    <property type="match status" value="1"/>
</dbReference>
<dbReference type="SUPFAM" id="SSF46894">
    <property type="entry name" value="C-terminal effector domain of the bipartite response regulators"/>
    <property type="match status" value="1"/>
</dbReference>
<dbReference type="EMBL" id="JBEYBF010000002">
    <property type="protein sequence ID" value="MEU1951190.1"/>
    <property type="molecule type" value="Genomic_DNA"/>
</dbReference>
<evidence type="ECO:0000313" key="4">
    <source>
        <dbReference type="Proteomes" id="UP001550628"/>
    </source>
</evidence>
<dbReference type="InterPro" id="IPR000792">
    <property type="entry name" value="Tscrpt_reg_LuxR_C"/>
</dbReference>